<evidence type="ECO:0000256" key="2">
    <source>
        <dbReference type="ARBA" id="ARBA00022737"/>
    </source>
</evidence>
<protein>
    <recommendedName>
        <fullName evidence="7">CCHC-type domain-containing protein</fullName>
    </recommendedName>
</protein>
<feature type="region of interest" description="Disordered" evidence="6">
    <location>
        <begin position="1"/>
        <end position="74"/>
    </location>
</feature>
<name>A0A7R9WYH5_9STRA</name>
<evidence type="ECO:0000256" key="6">
    <source>
        <dbReference type="SAM" id="MobiDB-lite"/>
    </source>
</evidence>
<dbReference type="GO" id="GO:0008270">
    <property type="term" value="F:zinc ion binding"/>
    <property type="evidence" value="ECO:0007669"/>
    <property type="project" value="UniProtKB-KW"/>
</dbReference>
<feature type="compositionally biased region" description="Low complexity" evidence="6">
    <location>
        <begin position="29"/>
        <end position="40"/>
    </location>
</feature>
<feature type="compositionally biased region" description="Polar residues" evidence="6">
    <location>
        <begin position="50"/>
        <end position="74"/>
    </location>
</feature>
<evidence type="ECO:0000256" key="3">
    <source>
        <dbReference type="ARBA" id="ARBA00022771"/>
    </source>
</evidence>
<evidence type="ECO:0000256" key="4">
    <source>
        <dbReference type="ARBA" id="ARBA00022833"/>
    </source>
</evidence>
<sequence length="192" mass="20892">MPTVLARQGRQTDKEGRKQSIKGSSFNQSHTHTSAHSATSFLHPLPGGDSTVQPSDHLPSHNSSTVPLSTNPIHSTIHNTQATTTAEDQLAIMADDEQEQEAPPAQGKKKEKLCYNCMQHGHIARACPNPRVEGEARAEVNKDRARFRRCFNCGKMGHISADCTKPANNKACYNCGNEGHIAKDCPNPKASE</sequence>
<dbReference type="EMBL" id="HBEF01019425">
    <property type="protein sequence ID" value="CAD8339840.1"/>
    <property type="molecule type" value="Transcribed_RNA"/>
</dbReference>
<gene>
    <name evidence="8" type="ORF">CAUS1442_LOCUS11973</name>
</gene>
<dbReference type="AlphaFoldDB" id="A0A7R9WYH5"/>
<reference evidence="8" key="1">
    <citation type="submission" date="2021-01" db="EMBL/GenBank/DDBJ databases">
        <authorList>
            <person name="Corre E."/>
            <person name="Pelletier E."/>
            <person name="Niang G."/>
            <person name="Scheremetjew M."/>
            <person name="Finn R."/>
            <person name="Kale V."/>
            <person name="Holt S."/>
            <person name="Cochrane G."/>
            <person name="Meng A."/>
            <person name="Brown T."/>
            <person name="Cohen L."/>
        </authorList>
    </citation>
    <scope>NUCLEOTIDE SEQUENCE</scope>
    <source>
        <strain evidence="8">CCMP3328</strain>
    </source>
</reference>
<keyword evidence="4" id="KW-0862">Zinc</keyword>
<evidence type="ECO:0000256" key="1">
    <source>
        <dbReference type="ARBA" id="ARBA00022723"/>
    </source>
</evidence>
<dbReference type="PROSITE" id="PS50158">
    <property type="entry name" value="ZF_CCHC"/>
    <property type="match status" value="3"/>
</dbReference>
<dbReference type="GO" id="GO:0003676">
    <property type="term" value="F:nucleic acid binding"/>
    <property type="evidence" value="ECO:0007669"/>
    <property type="project" value="InterPro"/>
</dbReference>
<evidence type="ECO:0000259" key="7">
    <source>
        <dbReference type="PROSITE" id="PS50158"/>
    </source>
</evidence>
<keyword evidence="1" id="KW-0479">Metal-binding</keyword>
<evidence type="ECO:0000313" key="8">
    <source>
        <dbReference type="EMBL" id="CAD8339840.1"/>
    </source>
</evidence>
<feature type="domain" description="CCHC-type" evidence="7">
    <location>
        <begin position="114"/>
        <end position="129"/>
    </location>
</feature>
<dbReference type="Gene3D" id="4.10.60.10">
    <property type="entry name" value="Zinc finger, CCHC-type"/>
    <property type="match status" value="3"/>
</dbReference>
<dbReference type="SUPFAM" id="SSF57756">
    <property type="entry name" value="Retrovirus zinc finger-like domains"/>
    <property type="match status" value="2"/>
</dbReference>
<organism evidence="8">
    <name type="scientific">Craspedostauros australis</name>
    <dbReference type="NCBI Taxonomy" id="1486917"/>
    <lineage>
        <taxon>Eukaryota</taxon>
        <taxon>Sar</taxon>
        <taxon>Stramenopiles</taxon>
        <taxon>Ochrophyta</taxon>
        <taxon>Bacillariophyta</taxon>
        <taxon>Bacillariophyceae</taxon>
        <taxon>Bacillariophycidae</taxon>
        <taxon>Naviculales</taxon>
        <taxon>Naviculaceae</taxon>
        <taxon>Craspedostauros</taxon>
    </lineage>
</organism>
<dbReference type="SMART" id="SM00343">
    <property type="entry name" value="ZnF_C2HC"/>
    <property type="match status" value="3"/>
</dbReference>
<accession>A0A7R9WYH5</accession>
<dbReference type="InterPro" id="IPR036875">
    <property type="entry name" value="Znf_CCHC_sf"/>
</dbReference>
<proteinExistence type="predicted"/>
<keyword evidence="2" id="KW-0677">Repeat</keyword>
<evidence type="ECO:0000256" key="5">
    <source>
        <dbReference type="PROSITE-ProRule" id="PRU00047"/>
    </source>
</evidence>
<dbReference type="Pfam" id="PF00098">
    <property type="entry name" value="zf-CCHC"/>
    <property type="match status" value="3"/>
</dbReference>
<feature type="domain" description="CCHC-type" evidence="7">
    <location>
        <begin position="172"/>
        <end position="187"/>
    </location>
</feature>
<keyword evidence="3 5" id="KW-0863">Zinc-finger</keyword>
<feature type="domain" description="CCHC-type" evidence="7">
    <location>
        <begin position="148"/>
        <end position="165"/>
    </location>
</feature>
<dbReference type="PANTHER" id="PTHR47103:SF8">
    <property type="entry name" value="DNA-BINDING PROTEIN"/>
    <property type="match status" value="1"/>
</dbReference>
<dbReference type="PANTHER" id="PTHR47103">
    <property type="entry name" value="DNA-BINDING PROTEIN"/>
    <property type="match status" value="1"/>
</dbReference>
<dbReference type="InterPro" id="IPR001878">
    <property type="entry name" value="Znf_CCHC"/>
</dbReference>